<reference evidence="5 6" key="1">
    <citation type="submission" date="2023-01" db="EMBL/GenBank/DDBJ databases">
        <title>Analysis of 21 Apiospora genomes using comparative genomics revels a genus with tremendous synthesis potential of carbohydrate active enzymes and secondary metabolites.</title>
        <authorList>
            <person name="Sorensen T."/>
        </authorList>
    </citation>
    <scope>NUCLEOTIDE SEQUENCE [LARGE SCALE GENOMIC DNA]</scope>
    <source>
        <strain evidence="5 6">CBS 117206</strain>
    </source>
</reference>
<accession>A0AAW0QHA0</accession>
<gene>
    <name evidence="5" type="ORF">PG999_014092</name>
</gene>
<evidence type="ECO:0000313" key="5">
    <source>
        <dbReference type="EMBL" id="KAK8096070.1"/>
    </source>
</evidence>
<evidence type="ECO:0000256" key="2">
    <source>
        <dbReference type="ARBA" id="ARBA00035112"/>
    </source>
</evidence>
<keyword evidence="4" id="KW-1133">Transmembrane helix</keyword>
<evidence type="ECO:0000313" key="6">
    <source>
        <dbReference type="Proteomes" id="UP001392437"/>
    </source>
</evidence>
<feature type="region of interest" description="Disordered" evidence="3">
    <location>
        <begin position="1"/>
        <end position="27"/>
    </location>
</feature>
<feature type="compositionally biased region" description="Basic and acidic residues" evidence="3">
    <location>
        <begin position="7"/>
        <end position="21"/>
    </location>
</feature>
<dbReference type="GO" id="GO:0043386">
    <property type="term" value="P:mycotoxin biosynthetic process"/>
    <property type="evidence" value="ECO:0007669"/>
    <property type="project" value="InterPro"/>
</dbReference>
<name>A0AAW0QHA0_9PEZI</name>
<comment type="caution">
    <text evidence="5">The sequence shown here is derived from an EMBL/GenBank/DDBJ whole genome shotgun (WGS) entry which is preliminary data.</text>
</comment>
<dbReference type="EMBL" id="JAQQWP010000011">
    <property type="protein sequence ID" value="KAK8096070.1"/>
    <property type="molecule type" value="Genomic_DNA"/>
</dbReference>
<protein>
    <submittedName>
        <fullName evidence="5">Uncharacterized protein</fullName>
    </submittedName>
</protein>
<comment type="similarity">
    <text evidence="2">Belongs to the ustYa family.</text>
</comment>
<dbReference type="InterPro" id="IPR021765">
    <property type="entry name" value="UstYa-like"/>
</dbReference>
<keyword evidence="4" id="KW-0812">Transmembrane</keyword>
<dbReference type="Proteomes" id="UP001392437">
    <property type="component" value="Unassembled WGS sequence"/>
</dbReference>
<organism evidence="5 6">
    <name type="scientific">Apiospora kogelbergensis</name>
    <dbReference type="NCBI Taxonomy" id="1337665"/>
    <lineage>
        <taxon>Eukaryota</taxon>
        <taxon>Fungi</taxon>
        <taxon>Dikarya</taxon>
        <taxon>Ascomycota</taxon>
        <taxon>Pezizomycotina</taxon>
        <taxon>Sordariomycetes</taxon>
        <taxon>Xylariomycetidae</taxon>
        <taxon>Amphisphaeriales</taxon>
        <taxon>Apiosporaceae</taxon>
        <taxon>Apiospora</taxon>
    </lineage>
</organism>
<dbReference type="PANTHER" id="PTHR33365:SF4">
    <property type="entry name" value="CYCLOCHLOROTINE BIOSYNTHESIS PROTEIN O"/>
    <property type="match status" value="1"/>
</dbReference>
<dbReference type="AlphaFoldDB" id="A0AAW0QHA0"/>
<evidence type="ECO:0000256" key="1">
    <source>
        <dbReference type="ARBA" id="ARBA00004685"/>
    </source>
</evidence>
<keyword evidence="6" id="KW-1185">Reference proteome</keyword>
<comment type="pathway">
    <text evidence="1">Mycotoxin biosynthesis.</text>
</comment>
<feature type="transmembrane region" description="Helical" evidence="4">
    <location>
        <begin position="56"/>
        <end position="77"/>
    </location>
</feature>
<proteinExistence type="inferred from homology"/>
<sequence>MIPYRVQKSEDDLLPGGEERASSVNSDTQALISEEQVLRSYTTPPRLGRGCHRSSWVVVLPWIVAVVSIGTAAYLGYQLRTQQAPDSIELPYMGIVAISREEASQLPEKTQMLPHDPENRYVVSFSVFHDLHCLNMIRKQLFPDYYTQFKIENRTEKDVEHMMHCVDALRQSTLCHADLATIPFQVVHDEECLRAEGGGQRTCVQELRRDPRLGARPRGLGTVGSNAPGGKRPARLGYLGPSGRAALQDCAGV</sequence>
<keyword evidence="4" id="KW-0472">Membrane</keyword>
<evidence type="ECO:0000256" key="4">
    <source>
        <dbReference type="SAM" id="Phobius"/>
    </source>
</evidence>
<evidence type="ECO:0000256" key="3">
    <source>
        <dbReference type="SAM" id="MobiDB-lite"/>
    </source>
</evidence>
<dbReference type="Pfam" id="PF11807">
    <property type="entry name" value="UstYa"/>
    <property type="match status" value="1"/>
</dbReference>
<dbReference type="PANTHER" id="PTHR33365">
    <property type="entry name" value="YALI0B05434P"/>
    <property type="match status" value="1"/>
</dbReference>